<feature type="binding site" evidence="9">
    <location>
        <position position="278"/>
    </location>
    <ligand>
        <name>K(+)</name>
        <dbReference type="ChEBI" id="CHEBI:29103"/>
    </ligand>
</feature>
<keyword evidence="3 9" id="KW-0547">Nucleotide-binding</keyword>
<dbReference type="InterPro" id="IPR011611">
    <property type="entry name" value="PfkB_dom"/>
</dbReference>
<evidence type="ECO:0000313" key="11">
    <source>
        <dbReference type="EMBL" id="HIQ63955.1"/>
    </source>
</evidence>
<keyword evidence="1 9" id="KW-0808">Transferase</keyword>
<feature type="binding site" evidence="9">
    <location>
        <begin position="247"/>
        <end position="248"/>
    </location>
    <ligand>
        <name>ATP</name>
        <dbReference type="ChEBI" id="CHEBI:30616"/>
    </ligand>
</feature>
<dbReference type="InterPro" id="IPR011877">
    <property type="entry name" value="Ribokinase"/>
</dbReference>
<keyword evidence="9" id="KW-0963">Cytoplasm</keyword>
<evidence type="ECO:0000256" key="9">
    <source>
        <dbReference type="HAMAP-Rule" id="MF_01987"/>
    </source>
</evidence>
<dbReference type="Pfam" id="PF00294">
    <property type="entry name" value="PfkB"/>
    <property type="match status" value="1"/>
</dbReference>
<evidence type="ECO:0000256" key="3">
    <source>
        <dbReference type="ARBA" id="ARBA00022741"/>
    </source>
</evidence>
<gene>
    <name evidence="9" type="primary">rbsK</name>
    <name evidence="11" type="ORF">IAA66_10325</name>
</gene>
<dbReference type="GO" id="GO:0005524">
    <property type="term" value="F:ATP binding"/>
    <property type="evidence" value="ECO:0007669"/>
    <property type="project" value="UniProtKB-UniRule"/>
</dbReference>
<comment type="activity regulation">
    <text evidence="9">Activated by a monovalent cation that binds near, but not in, the active site. The most likely occupant of the site in vivo is potassium. Ion binding induces a conformational change that may alter substrate affinity.</text>
</comment>
<dbReference type="SUPFAM" id="SSF53613">
    <property type="entry name" value="Ribokinase-like"/>
    <property type="match status" value="1"/>
</dbReference>
<keyword evidence="5 9" id="KW-0067">ATP-binding</keyword>
<accession>A0A9D0YY09</accession>
<protein>
    <recommendedName>
        <fullName evidence="9">Ribokinase</fullName>
        <shortName evidence="9">RK</shortName>
        <ecNumber evidence="9">2.7.1.15</ecNumber>
    </recommendedName>
</protein>
<dbReference type="GO" id="GO:0046872">
    <property type="term" value="F:metal ion binding"/>
    <property type="evidence" value="ECO:0007669"/>
    <property type="project" value="UniProtKB-KW"/>
</dbReference>
<feature type="binding site" evidence="9">
    <location>
        <position position="248"/>
    </location>
    <ligand>
        <name>substrate</name>
    </ligand>
</feature>
<dbReference type="InterPro" id="IPR002139">
    <property type="entry name" value="Ribo/fructo_kinase"/>
</dbReference>
<dbReference type="InterPro" id="IPR029056">
    <property type="entry name" value="Ribokinase-like"/>
</dbReference>
<evidence type="ECO:0000256" key="4">
    <source>
        <dbReference type="ARBA" id="ARBA00022777"/>
    </source>
</evidence>
<comment type="function">
    <text evidence="9">Catalyzes the phosphorylation of ribose at O-5 in a reaction requiring ATP and magnesium. The resulting D-ribose-5-phosphate can then be used either for sythesis of nucleotides, histidine, and tryptophan, or as a component of the pentose phosphate pathway.</text>
</comment>
<dbReference type="AlphaFoldDB" id="A0A9D0YY09"/>
<keyword evidence="7 9" id="KW-0630">Potassium</keyword>
<sequence length="306" mass="31722">MQDGELLIFGLCGQSLFFRVAHMHRPEETLHAQSLCREPGGKGYNQAVAAARLGARVTFAAAVGRDADADDCAALLAREGVQARLFPKAGEHTACAVILTDAAGENRVTVYPGASRLLDAQDVLAMAGAFARASVVLLTPEIPEPAFAQAVALAREAGARLIVNPAPFVPWVVPYLREAWCVTPNRQEAGQLPGLDGGEPLERALRTAPYARMAVTLGAQGALCLASGAVFAVPAPRVVPVDTTGAGDAFNGALCAALLADAPFPQAVSLAVRAASLSVAQPRAVASFPTREALEASVRSAPGREK</sequence>
<dbReference type="HAMAP" id="MF_01987">
    <property type="entry name" value="Ribokinase"/>
    <property type="match status" value="1"/>
</dbReference>
<feature type="binding site" evidence="9">
    <location>
        <begin position="216"/>
        <end position="221"/>
    </location>
    <ligand>
        <name>ATP</name>
        <dbReference type="ChEBI" id="CHEBI:30616"/>
    </ligand>
</feature>
<keyword evidence="8 9" id="KW-0119">Carbohydrate metabolism</keyword>
<feature type="binding site" evidence="9">
    <location>
        <position position="185"/>
    </location>
    <ligand>
        <name>ATP</name>
        <dbReference type="ChEBI" id="CHEBI:30616"/>
    </ligand>
</feature>
<comment type="subcellular location">
    <subcellularLocation>
        <location evidence="9">Cytoplasm</location>
    </subcellularLocation>
</comment>
<evidence type="ECO:0000256" key="6">
    <source>
        <dbReference type="ARBA" id="ARBA00022842"/>
    </source>
</evidence>
<evidence type="ECO:0000313" key="12">
    <source>
        <dbReference type="Proteomes" id="UP000886819"/>
    </source>
</evidence>
<proteinExistence type="inferred from homology"/>
<comment type="caution">
    <text evidence="9">Lacks conserved residue(s) required for the propagation of feature annotation.</text>
</comment>
<reference evidence="11" key="1">
    <citation type="submission" date="2020-10" db="EMBL/GenBank/DDBJ databases">
        <authorList>
            <person name="Gilroy R."/>
        </authorList>
    </citation>
    <scope>NUCLEOTIDE SEQUENCE</scope>
    <source>
        <strain evidence="11">ChiHile30-977</strain>
    </source>
</reference>
<comment type="caution">
    <text evidence="11">The sequence shown here is derived from an EMBL/GenBank/DDBJ whole genome shotgun (WGS) entry which is preliminary data.</text>
</comment>
<evidence type="ECO:0000256" key="1">
    <source>
        <dbReference type="ARBA" id="ARBA00022679"/>
    </source>
</evidence>
<feature type="binding site" evidence="9">
    <location>
        <position position="242"/>
    </location>
    <ligand>
        <name>K(+)</name>
        <dbReference type="ChEBI" id="CHEBI:29103"/>
    </ligand>
</feature>
<reference evidence="11" key="2">
    <citation type="journal article" date="2021" name="PeerJ">
        <title>Extensive microbial diversity within the chicken gut microbiome revealed by metagenomics and culture.</title>
        <authorList>
            <person name="Gilroy R."/>
            <person name="Ravi A."/>
            <person name="Getino M."/>
            <person name="Pursley I."/>
            <person name="Horton D.L."/>
            <person name="Alikhan N.F."/>
            <person name="Baker D."/>
            <person name="Gharbi K."/>
            <person name="Hall N."/>
            <person name="Watson M."/>
            <person name="Adriaenssens E.M."/>
            <person name="Foster-Nyarko E."/>
            <person name="Jarju S."/>
            <person name="Secka A."/>
            <person name="Antonio M."/>
            <person name="Oren A."/>
            <person name="Chaudhuri R.R."/>
            <person name="La Ragione R."/>
            <person name="Hildebrand F."/>
            <person name="Pallen M.J."/>
        </authorList>
    </citation>
    <scope>NUCLEOTIDE SEQUENCE</scope>
    <source>
        <strain evidence="11">ChiHile30-977</strain>
    </source>
</reference>
<comment type="similarity">
    <text evidence="9">Belongs to the carbohydrate kinase PfkB family. Ribokinase subfamily.</text>
</comment>
<dbReference type="PRINTS" id="PR00990">
    <property type="entry name" value="RIBOKINASE"/>
</dbReference>
<feature type="binding site" evidence="9">
    <location>
        <position position="287"/>
    </location>
    <ligand>
        <name>K(+)</name>
        <dbReference type="ChEBI" id="CHEBI:29103"/>
    </ligand>
</feature>
<dbReference type="GO" id="GO:0005829">
    <property type="term" value="C:cytosol"/>
    <property type="evidence" value="ECO:0007669"/>
    <property type="project" value="TreeGrafter"/>
</dbReference>
<comment type="cofactor">
    <cofactor evidence="9">
        <name>Mg(2+)</name>
        <dbReference type="ChEBI" id="CHEBI:18420"/>
    </cofactor>
    <text evidence="9">Requires a divalent cation, most likely magnesium in vivo, as an electrophilic catalyst to aid phosphoryl group transfer. It is the chelate of the metal and the nucleotide that is the actual substrate.</text>
</comment>
<evidence type="ECO:0000259" key="10">
    <source>
        <dbReference type="Pfam" id="PF00294"/>
    </source>
</evidence>
<keyword evidence="6 9" id="KW-0460">Magnesium</keyword>
<dbReference type="Proteomes" id="UP000886819">
    <property type="component" value="Unassembled WGS sequence"/>
</dbReference>
<feature type="binding site" evidence="9">
    <location>
        <position position="281"/>
    </location>
    <ligand>
        <name>K(+)</name>
        <dbReference type="ChEBI" id="CHEBI:29103"/>
    </ligand>
</feature>
<feature type="active site" description="Proton acceptor" evidence="9">
    <location>
        <position position="248"/>
    </location>
</feature>
<keyword evidence="4 9" id="KW-0418">Kinase</keyword>
<keyword evidence="2 9" id="KW-0479">Metal-binding</keyword>
<feature type="binding site" evidence="9">
    <location>
        <begin position="41"/>
        <end position="45"/>
    </location>
    <ligand>
        <name>substrate</name>
    </ligand>
</feature>
<feature type="domain" description="Carbohydrate kinase PfkB" evidence="10">
    <location>
        <begin position="20"/>
        <end position="290"/>
    </location>
</feature>
<evidence type="ECO:0000256" key="8">
    <source>
        <dbReference type="ARBA" id="ARBA00023277"/>
    </source>
</evidence>
<organism evidence="11 12">
    <name type="scientific">Candidatus Avichristensenella intestinipullorum</name>
    <dbReference type="NCBI Taxonomy" id="2840693"/>
    <lineage>
        <taxon>Bacteria</taxon>
        <taxon>Bacillati</taxon>
        <taxon>Bacillota</taxon>
        <taxon>Clostridia</taxon>
        <taxon>Candidatus Avichristensenella</taxon>
    </lineage>
</organism>
<feature type="binding site" evidence="9">
    <location>
        <position position="141"/>
    </location>
    <ligand>
        <name>substrate</name>
    </ligand>
</feature>
<comment type="pathway">
    <text evidence="9">Carbohydrate metabolism; D-ribose degradation; D-ribose 5-phosphate from beta-D-ribopyranose: step 2/2.</text>
</comment>
<dbReference type="PANTHER" id="PTHR10584">
    <property type="entry name" value="SUGAR KINASE"/>
    <property type="match status" value="1"/>
</dbReference>
<evidence type="ECO:0000256" key="5">
    <source>
        <dbReference type="ARBA" id="ARBA00022840"/>
    </source>
</evidence>
<dbReference type="CDD" id="cd01174">
    <property type="entry name" value="ribokinase"/>
    <property type="match status" value="1"/>
</dbReference>
<evidence type="ECO:0000256" key="2">
    <source>
        <dbReference type="ARBA" id="ARBA00022723"/>
    </source>
</evidence>
<dbReference type="EC" id="2.7.1.15" evidence="9"/>
<dbReference type="GO" id="GO:0004747">
    <property type="term" value="F:ribokinase activity"/>
    <property type="evidence" value="ECO:0007669"/>
    <property type="project" value="UniProtKB-UniRule"/>
</dbReference>
<dbReference type="PANTHER" id="PTHR10584:SF166">
    <property type="entry name" value="RIBOKINASE"/>
    <property type="match status" value="1"/>
</dbReference>
<comment type="catalytic activity">
    <reaction evidence="9">
        <text>D-ribose + ATP = D-ribose 5-phosphate + ADP + H(+)</text>
        <dbReference type="Rhea" id="RHEA:13697"/>
        <dbReference type="ChEBI" id="CHEBI:15378"/>
        <dbReference type="ChEBI" id="CHEBI:30616"/>
        <dbReference type="ChEBI" id="CHEBI:47013"/>
        <dbReference type="ChEBI" id="CHEBI:78346"/>
        <dbReference type="ChEBI" id="CHEBI:456216"/>
        <dbReference type="EC" id="2.7.1.15"/>
    </reaction>
</comment>
<evidence type="ECO:0000256" key="7">
    <source>
        <dbReference type="ARBA" id="ARBA00022958"/>
    </source>
</evidence>
<dbReference type="EMBL" id="DVFI01000143">
    <property type="protein sequence ID" value="HIQ63955.1"/>
    <property type="molecule type" value="Genomic_DNA"/>
</dbReference>
<feature type="binding site" evidence="9">
    <location>
        <position position="244"/>
    </location>
    <ligand>
        <name>K(+)</name>
        <dbReference type="ChEBI" id="CHEBI:29103"/>
    </ligand>
</feature>
<name>A0A9D0YY09_9FIRM</name>
<comment type="subunit">
    <text evidence="9">Homodimer.</text>
</comment>
<dbReference type="GO" id="GO:0019303">
    <property type="term" value="P:D-ribose catabolic process"/>
    <property type="evidence" value="ECO:0007669"/>
    <property type="project" value="UniProtKB-UniRule"/>
</dbReference>
<dbReference type="Gene3D" id="3.40.1190.20">
    <property type="match status" value="1"/>
</dbReference>